<dbReference type="PANTHER" id="PTHR35024:SF4">
    <property type="entry name" value="POLYMER-FORMING CYTOSKELETAL PROTEIN"/>
    <property type="match status" value="1"/>
</dbReference>
<proteinExistence type="inferred from homology"/>
<keyword evidence="3" id="KW-1185">Reference proteome</keyword>
<dbReference type="RefSeq" id="WP_016390445.1">
    <property type="nucleotide sequence ID" value="NZ_KE646807.1"/>
</dbReference>
<evidence type="ECO:0000313" key="2">
    <source>
        <dbReference type="EMBL" id="EPD13347.1"/>
    </source>
</evidence>
<protein>
    <submittedName>
        <fullName evidence="2">Cell shape determination integral membrane protein CcmA</fullName>
    </submittedName>
</protein>
<comment type="similarity">
    <text evidence="1">Belongs to the bactofilin family.</text>
</comment>
<evidence type="ECO:0000256" key="1">
    <source>
        <dbReference type="ARBA" id="ARBA00044755"/>
    </source>
</evidence>
<dbReference type="Pfam" id="PF04519">
    <property type="entry name" value="Bactofilin"/>
    <property type="match status" value="1"/>
</dbReference>
<name>A0AB33Z2G1_9GAMM</name>
<organism evidence="2 3">
    <name type="scientific">Cycloclasticus pugetii</name>
    <dbReference type="NCBI Taxonomy" id="34068"/>
    <lineage>
        <taxon>Bacteria</taxon>
        <taxon>Pseudomonadati</taxon>
        <taxon>Pseudomonadota</taxon>
        <taxon>Gammaproteobacteria</taxon>
        <taxon>Thiotrichales</taxon>
        <taxon>Piscirickettsiaceae</taxon>
        <taxon>Cycloclasticus</taxon>
    </lineage>
</organism>
<comment type="caution">
    <text evidence="2">The sequence shown here is derived from an EMBL/GenBank/DDBJ whole genome shotgun (WGS) entry which is preliminary data.</text>
</comment>
<dbReference type="PANTHER" id="PTHR35024">
    <property type="entry name" value="HYPOTHETICAL CYTOSOLIC PROTEIN"/>
    <property type="match status" value="1"/>
</dbReference>
<dbReference type="AlphaFoldDB" id="A0AB33Z2G1"/>
<reference evidence="2 3" key="1">
    <citation type="journal article" date="2013" name="Genome Announc.">
        <title>Genome Sequence of the Pyrene- and Fluoranthene-Degrading Bacterium Cycloclasticus sp. Strain PY97M.</title>
        <authorList>
            <person name="Cui Z."/>
            <person name="Xu G."/>
            <person name="Li Q."/>
            <person name="Gao W."/>
            <person name="Zheng L."/>
        </authorList>
    </citation>
    <scope>NUCLEOTIDE SEQUENCE [LARGE SCALE GENOMIC DNA]</scope>
    <source>
        <strain evidence="2 3">PY97M</strain>
    </source>
</reference>
<gene>
    <name evidence="2" type="ORF">L196_06880</name>
</gene>
<dbReference type="Proteomes" id="UP000015462">
    <property type="component" value="Unassembled WGS sequence"/>
</dbReference>
<evidence type="ECO:0000313" key="3">
    <source>
        <dbReference type="Proteomes" id="UP000015462"/>
    </source>
</evidence>
<dbReference type="InterPro" id="IPR007607">
    <property type="entry name" value="BacA/B"/>
</dbReference>
<accession>A0AB33Z2G1</accession>
<dbReference type="EMBL" id="ASHL01000004">
    <property type="protein sequence ID" value="EPD13347.1"/>
    <property type="molecule type" value="Genomic_DNA"/>
</dbReference>
<sequence length="144" mass="15132">MFSSNTKKLKEINTTNVSTIIGEGTVVQGDIVYTGGLHIDGRVVGNVSAENGSTATLTLSKLGAIHGNVNVPIVVLDGEVQGDVIASERVQMIANSRVTGNVQYNLIEMEVGAEVNGQLVRQQDAASNITAIGLQEEPVQDELS</sequence>